<dbReference type="PROSITE" id="PS50006">
    <property type="entry name" value="FHA_DOMAIN"/>
    <property type="match status" value="1"/>
</dbReference>
<reference evidence="2" key="1">
    <citation type="submission" date="2018-06" db="EMBL/GenBank/DDBJ databases">
        <authorList>
            <person name="Zhirakovskaya E."/>
        </authorList>
    </citation>
    <scope>NUCLEOTIDE SEQUENCE</scope>
</reference>
<dbReference type="InterPro" id="IPR000253">
    <property type="entry name" value="FHA_dom"/>
</dbReference>
<evidence type="ECO:0000313" key="2">
    <source>
        <dbReference type="EMBL" id="VAW98342.1"/>
    </source>
</evidence>
<dbReference type="AlphaFoldDB" id="A0A3B1AEF4"/>
<organism evidence="2">
    <name type="scientific">hydrothermal vent metagenome</name>
    <dbReference type="NCBI Taxonomy" id="652676"/>
    <lineage>
        <taxon>unclassified sequences</taxon>
        <taxon>metagenomes</taxon>
        <taxon>ecological metagenomes</taxon>
    </lineage>
</organism>
<feature type="domain" description="FHA" evidence="1">
    <location>
        <begin position="23"/>
        <end position="79"/>
    </location>
</feature>
<dbReference type="Pfam" id="PF00498">
    <property type="entry name" value="FHA"/>
    <property type="match status" value="1"/>
</dbReference>
<gene>
    <name evidence="2" type="ORF">MNBD_GAMMA19-1054</name>
</gene>
<dbReference type="SUPFAM" id="SSF49879">
    <property type="entry name" value="SMAD/FHA domain"/>
    <property type="match status" value="1"/>
</dbReference>
<dbReference type="Gene3D" id="2.60.200.20">
    <property type="match status" value="1"/>
</dbReference>
<sequence>MAALIQFKGNAQGVILRLESLVSRIGRGTENDITIHDELVSKHHAQIEARHVAEPTNMFEYFIEDCGSTNGTFVNDQRIDACQLKNNDVVRFGINHFRFVDDANDDLAATTKIHKTWIPGLYVSTRKK</sequence>
<dbReference type="SMART" id="SM00240">
    <property type="entry name" value="FHA"/>
    <property type="match status" value="1"/>
</dbReference>
<name>A0A3B1AEF4_9ZZZZ</name>
<dbReference type="PANTHER" id="PTHR23308">
    <property type="entry name" value="NUCLEAR INHIBITOR OF PROTEIN PHOSPHATASE-1"/>
    <property type="match status" value="1"/>
</dbReference>
<dbReference type="InterPro" id="IPR008984">
    <property type="entry name" value="SMAD_FHA_dom_sf"/>
</dbReference>
<dbReference type="CDD" id="cd00060">
    <property type="entry name" value="FHA"/>
    <property type="match status" value="1"/>
</dbReference>
<dbReference type="InterPro" id="IPR050923">
    <property type="entry name" value="Cell_Proc_Reg/RNA_Proc"/>
</dbReference>
<dbReference type="EMBL" id="UOFV01000139">
    <property type="protein sequence ID" value="VAW98342.1"/>
    <property type="molecule type" value="Genomic_DNA"/>
</dbReference>
<protein>
    <recommendedName>
        <fullName evidence="1">FHA domain-containing protein</fullName>
    </recommendedName>
</protein>
<accession>A0A3B1AEF4</accession>
<evidence type="ECO:0000259" key="1">
    <source>
        <dbReference type="PROSITE" id="PS50006"/>
    </source>
</evidence>
<proteinExistence type="predicted"/>